<reference evidence="2" key="1">
    <citation type="submission" date="2022-10" db="EMBL/GenBank/DDBJ databases">
        <title>The complete genomes of actinobacterial strains from the NBC collection.</title>
        <authorList>
            <person name="Joergensen T.S."/>
            <person name="Alvarez Arevalo M."/>
            <person name="Sterndorff E.B."/>
            <person name="Faurdal D."/>
            <person name="Vuksanovic O."/>
            <person name="Mourched A.-S."/>
            <person name="Charusanti P."/>
            <person name="Shaw S."/>
            <person name="Blin K."/>
            <person name="Weber T."/>
        </authorList>
    </citation>
    <scope>NUCLEOTIDE SEQUENCE</scope>
    <source>
        <strain evidence="2">NBC_00283</strain>
    </source>
</reference>
<evidence type="ECO:0000256" key="1">
    <source>
        <dbReference type="SAM" id="MobiDB-lite"/>
    </source>
</evidence>
<organism evidence="2 3">
    <name type="scientific">Streptomyces goshikiensis</name>
    <dbReference type="NCBI Taxonomy" id="1942"/>
    <lineage>
        <taxon>Bacteria</taxon>
        <taxon>Bacillati</taxon>
        <taxon>Actinomycetota</taxon>
        <taxon>Actinomycetes</taxon>
        <taxon>Kitasatosporales</taxon>
        <taxon>Streptomycetaceae</taxon>
        <taxon>Streptomyces</taxon>
    </lineage>
</organism>
<feature type="region of interest" description="Disordered" evidence="1">
    <location>
        <begin position="1"/>
        <end position="50"/>
    </location>
</feature>
<protein>
    <submittedName>
        <fullName evidence="2">Uncharacterized protein</fullName>
    </submittedName>
</protein>
<keyword evidence="3" id="KW-1185">Reference proteome</keyword>
<evidence type="ECO:0000313" key="2">
    <source>
        <dbReference type="EMBL" id="WUO47095.1"/>
    </source>
</evidence>
<name>A0ABZ1RJW1_9ACTN</name>
<sequence length="50" mass="5276">MTETEQLPKQAARRVRNSARHQANRPPGPAGAGTPRAAEEISGRASAPRA</sequence>
<dbReference type="RefSeq" id="WP_328776012.1">
    <property type="nucleotide sequence ID" value="NZ_CP108057.1"/>
</dbReference>
<gene>
    <name evidence="2" type="ORF">OHU17_15250</name>
</gene>
<proteinExistence type="predicted"/>
<accession>A0ABZ1RJW1</accession>
<dbReference type="Proteomes" id="UP001432075">
    <property type="component" value="Chromosome"/>
</dbReference>
<evidence type="ECO:0000313" key="3">
    <source>
        <dbReference type="Proteomes" id="UP001432075"/>
    </source>
</evidence>
<feature type="compositionally biased region" description="Basic residues" evidence="1">
    <location>
        <begin position="11"/>
        <end position="23"/>
    </location>
</feature>
<dbReference type="EMBL" id="CP108057">
    <property type="protein sequence ID" value="WUO47095.1"/>
    <property type="molecule type" value="Genomic_DNA"/>
</dbReference>